<evidence type="ECO:0000313" key="4">
    <source>
        <dbReference type="Proteomes" id="UP000596827"/>
    </source>
</evidence>
<evidence type="ECO:0000259" key="2">
    <source>
        <dbReference type="PROSITE" id="PS51740"/>
    </source>
</evidence>
<dbReference type="InterPro" id="IPR037914">
    <property type="entry name" value="SpoVT-AbrB_sf"/>
</dbReference>
<keyword evidence="1 3" id="KW-0238">DNA-binding</keyword>
<accession>A0A923MCA2</accession>
<protein>
    <submittedName>
        <fullName evidence="3">AbrB/MazE/SpoVT family DNA-binding domain-containing protein</fullName>
    </submittedName>
</protein>
<gene>
    <name evidence="3" type="ORF">H8R02_22915</name>
</gene>
<feature type="domain" description="SpoVT-AbrB" evidence="2">
    <location>
        <begin position="1"/>
        <end position="46"/>
    </location>
</feature>
<evidence type="ECO:0000256" key="1">
    <source>
        <dbReference type="PROSITE-ProRule" id="PRU01076"/>
    </source>
</evidence>
<organism evidence="3 4">
    <name type="scientific">Ramlibacter albus</name>
    <dbReference type="NCBI Taxonomy" id="2079448"/>
    <lineage>
        <taxon>Bacteria</taxon>
        <taxon>Pseudomonadati</taxon>
        <taxon>Pseudomonadota</taxon>
        <taxon>Betaproteobacteria</taxon>
        <taxon>Burkholderiales</taxon>
        <taxon>Comamonadaceae</taxon>
        <taxon>Ramlibacter</taxon>
    </lineage>
</organism>
<reference evidence="3" key="1">
    <citation type="submission" date="2020-08" db="EMBL/GenBank/DDBJ databases">
        <title>Ramlibacter sp. GTP1 16S ribosomal RNA gene genome sequencing and assembly.</title>
        <authorList>
            <person name="Kang M."/>
        </authorList>
    </citation>
    <scope>NUCLEOTIDE SEQUENCE</scope>
    <source>
        <strain evidence="3">GTP1</strain>
    </source>
</reference>
<dbReference type="SUPFAM" id="SSF89447">
    <property type="entry name" value="AbrB/MazE/MraZ-like"/>
    <property type="match status" value="1"/>
</dbReference>
<dbReference type="RefSeq" id="WP_187083822.1">
    <property type="nucleotide sequence ID" value="NZ_JACORU010000010.1"/>
</dbReference>
<keyword evidence="4" id="KW-1185">Reference proteome</keyword>
<sequence>MTTVTVSDKGQVVIPASIRRNLGIKPGTELEFELEGTTIRVNVRHNVAQSDIDSGFLMFRAKPSGGKRRLADFDVAVEMAKARSK</sequence>
<comment type="caution">
    <text evidence="3">The sequence shown here is derived from an EMBL/GenBank/DDBJ whole genome shotgun (WGS) entry which is preliminary data.</text>
</comment>
<dbReference type="EMBL" id="JACORU010000010">
    <property type="protein sequence ID" value="MBC5767335.1"/>
    <property type="molecule type" value="Genomic_DNA"/>
</dbReference>
<proteinExistence type="predicted"/>
<dbReference type="Pfam" id="PF04014">
    <property type="entry name" value="MazE_antitoxin"/>
    <property type="match status" value="1"/>
</dbReference>
<evidence type="ECO:0000313" key="3">
    <source>
        <dbReference type="EMBL" id="MBC5767335.1"/>
    </source>
</evidence>
<dbReference type="Proteomes" id="UP000596827">
    <property type="component" value="Unassembled WGS sequence"/>
</dbReference>
<dbReference type="NCBIfam" id="TIGR01439">
    <property type="entry name" value="lp_hng_hel_AbrB"/>
    <property type="match status" value="1"/>
</dbReference>
<dbReference type="InterPro" id="IPR007159">
    <property type="entry name" value="SpoVT-AbrB_dom"/>
</dbReference>
<dbReference type="AlphaFoldDB" id="A0A923MCA2"/>
<name>A0A923MCA2_9BURK</name>
<dbReference type="PROSITE" id="PS51740">
    <property type="entry name" value="SPOVT_ABRB"/>
    <property type="match status" value="1"/>
</dbReference>
<dbReference type="GO" id="GO:0003677">
    <property type="term" value="F:DNA binding"/>
    <property type="evidence" value="ECO:0007669"/>
    <property type="project" value="UniProtKB-UniRule"/>
</dbReference>
<dbReference type="Gene3D" id="2.10.260.10">
    <property type="match status" value="1"/>
</dbReference>
<dbReference type="SMART" id="SM00966">
    <property type="entry name" value="SpoVT_AbrB"/>
    <property type="match status" value="1"/>
</dbReference>